<sequence length="91" mass="9616">MIEEMEVMEAYGGIGGIGGGGGVGGGDDGGQRWVVLAVTVAMATTEVVVVASSFEAKPKLILSVSIYFETDFGKTMRFKRLDVLELDQAKQ</sequence>
<evidence type="ECO:0000313" key="2">
    <source>
        <dbReference type="Proteomes" id="UP001056120"/>
    </source>
</evidence>
<comment type="caution">
    <text evidence="1">The sequence shown here is derived from an EMBL/GenBank/DDBJ whole genome shotgun (WGS) entry which is preliminary data.</text>
</comment>
<keyword evidence="2" id="KW-1185">Reference proteome</keyword>
<dbReference type="EMBL" id="CM042036">
    <property type="protein sequence ID" value="KAI3745070.1"/>
    <property type="molecule type" value="Genomic_DNA"/>
</dbReference>
<accession>A0ACB9DF10</accession>
<dbReference type="Proteomes" id="UP001056120">
    <property type="component" value="Linkage Group LG19"/>
</dbReference>
<proteinExistence type="predicted"/>
<evidence type="ECO:0000313" key="1">
    <source>
        <dbReference type="EMBL" id="KAI3745070.1"/>
    </source>
</evidence>
<protein>
    <submittedName>
        <fullName evidence="1">Uncharacterized protein</fullName>
    </submittedName>
</protein>
<name>A0ACB9DF10_9ASTR</name>
<gene>
    <name evidence="1" type="ORF">L1987_58171</name>
</gene>
<reference evidence="1 2" key="2">
    <citation type="journal article" date="2022" name="Mol. Ecol. Resour.">
        <title>The genomes of chicory, endive, great burdock and yacon provide insights into Asteraceae paleo-polyploidization history and plant inulin production.</title>
        <authorList>
            <person name="Fan W."/>
            <person name="Wang S."/>
            <person name="Wang H."/>
            <person name="Wang A."/>
            <person name="Jiang F."/>
            <person name="Liu H."/>
            <person name="Zhao H."/>
            <person name="Xu D."/>
            <person name="Zhang Y."/>
        </authorList>
    </citation>
    <scope>NUCLEOTIDE SEQUENCE [LARGE SCALE GENOMIC DNA]</scope>
    <source>
        <strain evidence="2">cv. Yunnan</strain>
        <tissue evidence="1">Leaves</tissue>
    </source>
</reference>
<organism evidence="1 2">
    <name type="scientific">Smallanthus sonchifolius</name>
    <dbReference type="NCBI Taxonomy" id="185202"/>
    <lineage>
        <taxon>Eukaryota</taxon>
        <taxon>Viridiplantae</taxon>
        <taxon>Streptophyta</taxon>
        <taxon>Embryophyta</taxon>
        <taxon>Tracheophyta</taxon>
        <taxon>Spermatophyta</taxon>
        <taxon>Magnoliopsida</taxon>
        <taxon>eudicotyledons</taxon>
        <taxon>Gunneridae</taxon>
        <taxon>Pentapetalae</taxon>
        <taxon>asterids</taxon>
        <taxon>campanulids</taxon>
        <taxon>Asterales</taxon>
        <taxon>Asteraceae</taxon>
        <taxon>Asteroideae</taxon>
        <taxon>Heliantheae alliance</taxon>
        <taxon>Millerieae</taxon>
        <taxon>Smallanthus</taxon>
    </lineage>
</organism>
<reference evidence="2" key="1">
    <citation type="journal article" date="2022" name="Mol. Ecol. Resour.">
        <title>The genomes of chicory, endive, great burdock and yacon provide insights into Asteraceae palaeo-polyploidization history and plant inulin production.</title>
        <authorList>
            <person name="Fan W."/>
            <person name="Wang S."/>
            <person name="Wang H."/>
            <person name="Wang A."/>
            <person name="Jiang F."/>
            <person name="Liu H."/>
            <person name="Zhao H."/>
            <person name="Xu D."/>
            <person name="Zhang Y."/>
        </authorList>
    </citation>
    <scope>NUCLEOTIDE SEQUENCE [LARGE SCALE GENOMIC DNA]</scope>
    <source>
        <strain evidence="2">cv. Yunnan</strain>
    </source>
</reference>